<proteinExistence type="predicted"/>
<feature type="transmembrane region" description="Helical" evidence="5">
    <location>
        <begin position="37"/>
        <end position="55"/>
    </location>
</feature>
<sequence>MNTSIKERITKTTFNSRSLILLSLFLVPGLLLWTPNFSVAVTLVLVIYSITFIVSKRKSIKLNRIDYIVLLCFSAYFLSNVHNLIRDFGNFRYIDAPSKILICFAIYLLLKDKIPNLQVRKPLELGIFIGSIGTISISLFQLIILNFDRVDGFLFSINFGYLSCSMAFMSLCMLRGSKNKTLLWISFFLLTLSTLMTLTRGAILAIPIILGVILILNINRANLKHVIFGVFAFLSLSLLAYHSSEKIQKRTAYTIHEIHALSSGDISSAVSSGGRLQLWYASLVALQKSPILGLPHEEREKLLTQLHEDGVLTEWVVGVSRGHAHSQYFEMIASTGSLSLLAILAMLVVPSIIFFKRRDNVFGYTGFIFIIGISIFGLTEVLLQANLISVYFGFFLAFFLAASIYGTADKPNVNRNLENNCRY</sequence>
<feature type="transmembrane region" description="Helical" evidence="5">
    <location>
        <begin position="222"/>
        <end position="241"/>
    </location>
</feature>
<gene>
    <name evidence="7" type="ORF">GMA8713_01273</name>
</gene>
<dbReference type="OrthoDB" id="8576060at2"/>
<dbReference type="InterPro" id="IPR007016">
    <property type="entry name" value="O-antigen_ligase-rel_domated"/>
</dbReference>
<evidence type="ECO:0000256" key="2">
    <source>
        <dbReference type="ARBA" id="ARBA00022692"/>
    </source>
</evidence>
<feature type="transmembrane region" description="Helical" evidence="5">
    <location>
        <begin position="153"/>
        <end position="171"/>
    </location>
</feature>
<evidence type="ECO:0000313" key="7">
    <source>
        <dbReference type="EMBL" id="CZF80171.1"/>
    </source>
</evidence>
<reference evidence="8" key="1">
    <citation type="submission" date="2016-02" db="EMBL/GenBank/DDBJ databases">
        <authorList>
            <person name="Rodrigo-Torres Lidia"/>
            <person name="Arahal R.David."/>
        </authorList>
    </citation>
    <scope>NUCLEOTIDE SEQUENCE [LARGE SCALE GENOMIC DNA]</scope>
    <source>
        <strain evidence="8">CECT 8713</strain>
    </source>
</reference>
<feature type="transmembrane region" description="Helical" evidence="5">
    <location>
        <begin position="122"/>
        <end position="147"/>
    </location>
</feature>
<keyword evidence="4 5" id="KW-0472">Membrane</keyword>
<dbReference type="PANTHER" id="PTHR37422:SF17">
    <property type="entry name" value="O-ANTIGEN LIGASE"/>
    <property type="match status" value="1"/>
</dbReference>
<dbReference type="GO" id="GO:0016020">
    <property type="term" value="C:membrane"/>
    <property type="evidence" value="ECO:0007669"/>
    <property type="project" value="UniProtKB-SubCell"/>
</dbReference>
<protein>
    <submittedName>
        <fullName evidence="7">O-Antigen ligase</fullName>
    </submittedName>
</protein>
<accession>A0A128F1K9</accession>
<evidence type="ECO:0000313" key="8">
    <source>
        <dbReference type="Proteomes" id="UP000073601"/>
    </source>
</evidence>
<keyword evidence="8" id="KW-1185">Reference proteome</keyword>
<feature type="transmembrane region" description="Helical" evidence="5">
    <location>
        <begin position="91"/>
        <end position="110"/>
    </location>
</feature>
<dbReference type="PANTHER" id="PTHR37422">
    <property type="entry name" value="TEICHURONIC ACID BIOSYNTHESIS PROTEIN TUAE"/>
    <property type="match status" value="1"/>
</dbReference>
<keyword evidence="2 5" id="KW-0812">Transmembrane</keyword>
<feature type="domain" description="O-antigen ligase-related" evidence="6">
    <location>
        <begin position="186"/>
        <end position="343"/>
    </location>
</feature>
<keyword evidence="7" id="KW-0436">Ligase</keyword>
<evidence type="ECO:0000256" key="5">
    <source>
        <dbReference type="SAM" id="Phobius"/>
    </source>
</evidence>
<organism evidence="7 8">
    <name type="scientific">Grimontia marina</name>
    <dbReference type="NCBI Taxonomy" id="646534"/>
    <lineage>
        <taxon>Bacteria</taxon>
        <taxon>Pseudomonadati</taxon>
        <taxon>Pseudomonadota</taxon>
        <taxon>Gammaproteobacteria</taxon>
        <taxon>Vibrionales</taxon>
        <taxon>Vibrionaceae</taxon>
        <taxon>Grimontia</taxon>
    </lineage>
</organism>
<evidence type="ECO:0000256" key="4">
    <source>
        <dbReference type="ARBA" id="ARBA00023136"/>
    </source>
</evidence>
<evidence type="ECO:0000259" key="6">
    <source>
        <dbReference type="Pfam" id="PF04932"/>
    </source>
</evidence>
<dbReference type="InterPro" id="IPR051533">
    <property type="entry name" value="WaaL-like"/>
</dbReference>
<feature type="transmembrane region" description="Helical" evidence="5">
    <location>
        <begin position="361"/>
        <end position="383"/>
    </location>
</feature>
<feature type="transmembrane region" description="Helical" evidence="5">
    <location>
        <begin position="390"/>
        <end position="408"/>
    </location>
</feature>
<feature type="transmembrane region" description="Helical" evidence="5">
    <location>
        <begin position="331"/>
        <end position="355"/>
    </location>
</feature>
<feature type="transmembrane region" description="Helical" evidence="5">
    <location>
        <begin position="183"/>
        <end position="216"/>
    </location>
</feature>
<dbReference type="Pfam" id="PF04932">
    <property type="entry name" value="Wzy_C"/>
    <property type="match status" value="1"/>
</dbReference>
<dbReference type="GO" id="GO:0016874">
    <property type="term" value="F:ligase activity"/>
    <property type="evidence" value="ECO:0007669"/>
    <property type="project" value="UniProtKB-KW"/>
</dbReference>
<keyword evidence="3 5" id="KW-1133">Transmembrane helix</keyword>
<evidence type="ECO:0000256" key="1">
    <source>
        <dbReference type="ARBA" id="ARBA00004141"/>
    </source>
</evidence>
<comment type="subcellular location">
    <subcellularLocation>
        <location evidence="1">Membrane</location>
        <topology evidence="1">Multi-pass membrane protein</topology>
    </subcellularLocation>
</comment>
<dbReference type="AlphaFoldDB" id="A0A128F1K9"/>
<name>A0A128F1K9_9GAMM</name>
<feature type="transmembrane region" description="Helical" evidence="5">
    <location>
        <begin position="12"/>
        <end position="31"/>
    </location>
</feature>
<dbReference type="RefSeq" id="WP_062706969.1">
    <property type="nucleotide sequence ID" value="NZ_CAWRCI010000009.1"/>
</dbReference>
<dbReference type="Proteomes" id="UP000073601">
    <property type="component" value="Unassembled WGS sequence"/>
</dbReference>
<dbReference type="EMBL" id="FIZY01000009">
    <property type="protein sequence ID" value="CZF80171.1"/>
    <property type="molecule type" value="Genomic_DNA"/>
</dbReference>
<feature type="transmembrane region" description="Helical" evidence="5">
    <location>
        <begin position="67"/>
        <end position="85"/>
    </location>
</feature>
<evidence type="ECO:0000256" key="3">
    <source>
        <dbReference type="ARBA" id="ARBA00022989"/>
    </source>
</evidence>